<name>A0A6A6FL95_9PEZI</name>
<feature type="transmembrane region" description="Helical" evidence="6">
    <location>
        <begin position="53"/>
        <end position="70"/>
    </location>
</feature>
<feature type="transmembrane region" description="Helical" evidence="6">
    <location>
        <begin position="409"/>
        <end position="431"/>
    </location>
</feature>
<dbReference type="EMBL" id="ML992668">
    <property type="protein sequence ID" value="KAF2214225.1"/>
    <property type="molecule type" value="Genomic_DNA"/>
</dbReference>
<organism evidence="8 9">
    <name type="scientific">Cercospora zeae-maydis SCOH1-5</name>
    <dbReference type="NCBI Taxonomy" id="717836"/>
    <lineage>
        <taxon>Eukaryota</taxon>
        <taxon>Fungi</taxon>
        <taxon>Dikarya</taxon>
        <taxon>Ascomycota</taxon>
        <taxon>Pezizomycotina</taxon>
        <taxon>Dothideomycetes</taxon>
        <taxon>Dothideomycetidae</taxon>
        <taxon>Mycosphaerellales</taxon>
        <taxon>Mycosphaerellaceae</taxon>
        <taxon>Cercospora</taxon>
    </lineage>
</organism>
<evidence type="ECO:0000313" key="8">
    <source>
        <dbReference type="EMBL" id="KAF2214225.1"/>
    </source>
</evidence>
<feature type="transmembrane region" description="Helical" evidence="6">
    <location>
        <begin position="124"/>
        <end position="143"/>
    </location>
</feature>
<feature type="transmembrane region" description="Helical" evidence="6">
    <location>
        <begin position="149"/>
        <end position="171"/>
    </location>
</feature>
<dbReference type="PROSITE" id="PS50850">
    <property type="entry name" value="MFS"/>
    <property type="match status" value="1"/>
</dbReference>
<feature type="transmembrane region" description="Helical" evidence="6">
    <location>
        <begin position="325"/>
        <end position="342"/>
    </location>
</feature>
<evidence type="ECO:0000256" key="2">
    <source>
        <dbReference type="ARBA" id="ARBA00022448"/>
    </source>
</evidence>
<reference evidence="8" key="1">
    <citation type="journal article" date="2020" name="Stud. Mycol.">
        <title>101 Dothideomycetes genomes: a test case for predicting lifestyles and emergence of pathogens.</title>
        <authorList>
            <person name="Haridas S."/>
            <person name="Albert R."/>
            <person name="Binder M."/>
            <person name="Bloem J."/>
            <person name="Labutti K."/>
            <person name="Salamov A."/>
            <person name="Andreopoulos B."/>
            <person name="Baker S."/>
            <person name="Barry K."/>
            <person name="Bills G."/>
            <person name="Bluhm B."/>
            <person name="Cannon C."/>
            <person name="Castanera R."/>
            <person name="Culley D."/>
            <person name="Daum C."/>
            <person name="Ezra D."/>
            <person name="Gonzalez J."/>
            <person name="Henrissat B."/>
            <person name="Kuo A."/>
            <person name="Liang C."/>
            <person name="Lipzen A."/>
            <person name="Lutzoni F."/>
            <person name="Magnuson J."/>
            <person name="Mondo S."/>
            <person name="Nolan M."/>
            <person name="Ohm R."/>
            <person name="Pangilinan J."/>
            <person name="Park H.-J."/>
            <person name="Ramirez L."/>
            <person name="Alfaro M."/>
            <person name="Sun H."/>
            <person name="Tritt A."/>
            <person name="Yoshinaga Y."/>
            <person name="Zwiers L.-H."/>
            <person name="Turgeon B."/>
            <person name="Goodwin S."/>
            <person name="Spatafora J."/>
            <person name="Crous P."/>
            <person name="Grigoriev I."/>
        </authorList>
    </citation>
    <scope>NUCLEOTIDE SEQUENCE</scope>
    <source>
        <strain evidence="8">SCOH1-5</strain>
    </source>
</reference>
<feature type="transmembrane region" description="Helical" evidence="6">
    <location>
        <begin position="285"/>
        <end position="305"/>
    </location>
</feature>
<evidence type="ECO:0000256" key="5">
    <source>
        <dbReference type="ARBA" id="ARBA00023136"/>
    </source>
</evidence>
<dbReference type="FunFam" id="1.20.1250.20:FF:000034">
    <property type="entry name" value="MFS general substrate transporter"/>
    <property type="match status" value="1"/>
</dbReference>
<dbReference type="Pfam" id="PF07690">
    <property type="entry name" value="MFS_1"/>
    <property type="match status" value="1"/>
</dbReference>
<feature type="domain" description="Major facilitator superfamily (MFS) profile" evidence="7">
    <location>
        <begin position="57"/>
        <end position="469"/>
    </location>
</feature>
<dbReference type="GO" id="GO:0022857">
    <property type="term" value="F:transmembrane transporter activity"/>
    <property type="evidence" value="ECO:0007669"/>
    <property type="project" value="InterPro"/>
</dbReference>
<keyword evidence="5 6" id="KW-0472">Membrane</keyword>
<dbReference type="InterPro" id="IPR020846">
    <property type="entry name" value="MFS_dom"/>
</dbReference>
<comment type="subcellular location">
    <subcellularLocation>
        <location evidence="1">Membrane</location>
        <topology evidence="1">Multi-pass membrane protein</topology>
    </subcellularLocation>
</comment>
<evidence type="ECO:0000256" key="4">
    <source>
        <dbReference type="ARBA" id="ARBA00022989"/>
    </source>
</evidence>
<evidence type="ECO:0000259" key="7">
    <source>
        <dbReference type="PROSITE" id="PS50850"/>
    </source>
</evidence>
<evidence type="ECO:0000256" key="3">
    <source>
        <dbReference type="ARBA" id="ARBA00022692"/>
    </source>
</evidence>
<gene>
    <name evidence="8" type="ORF">CERZMDRAFT_37638</name>
</gene>
<feature type="transmembrane region" description="Helical" evidence="6">
    <location>
        <begin position="374"/>
        <end position="397"/>
    </location>
</feature>
<feature type="transmembrane region" description="Helical" evidence="6">
    <location>
        <begin position="216"/>
        <end position="239"/>
    </location>
</feature>
<protein>
    <recommendedName>
        <fullName evidence="7">Major facilitator superfamily (MFS) profile domain-containing protein</fullName>
    </recommendedName>
</protein>
<dbReference type="OrthoDB" id="2962993at2759"/>
<keyword evidence="9" id="KW-1185">Reference proteome</keyword>
<keyword evidence="3 6" id="KW-0812">Transmembrane</keyword>
<accession>A0A6A6FL95</accession>
<feature type="transmembrane region" description="Helical" evidence="6">
    <location>
        <begin position="437"/>
        <end position="460"/>
    </location>
</feature>
<dbReference type="Gene3D" id="1.20.1250.20">
    <property type="entry name" value="MFS general substrate transporter like domains"/>
    <property type="match status" value="2"/>
</dbReference>
<dbReference type="Proteomes" id="UP000799539">
    <property type="component" value="Unassembled WGS sequence"/>
</dbReference>
<feature type="transmembrane region" description="Helical" evidence="6">
    <location>
        <begin position="349"/>
        <end position="368"/>
    </location>
</feature>
<proteinExistence type="predicted"/>
<dbReference type="AlphaFoldDB" id="A0A6A6FL95"/>
<dbReference type="PANTHER" id="PTHR43791:SF19">
    <property type="entry name" value="TRANSPORTER, PUTATIVE (AFU_ORTHOLOGUE AFUA_1G01812)-RELATED"/>
    <property type="match status" value="1"/>
</dbReference>
<dbReference type="InterPro" id="IPR036259">
    <property type="entry name" value="MFS_trans_sf"/>
</dbReference>
<dbReference type="GO" id="GO:0016020">
    <property type="term" value="C:membrane"/>
    <property type="evidence" value="ECO:0007669"/>
    <property type="project" value="UniProtKB-SubCell"/>
</dbReference>
<feature type="transmembrane region" description="Helical" evidence="6">
    <location>
        <begin position="183"/>
        <end position="204"/>
    </location>
</feature>
<dbReference type="InterPro" id="IPR011701">
    <property type="entry name" value="MFS"/>
</dbReference>
<sequence>MTDVKHDAAIELETVDSYDGGKHSVICVDVPDPDHGATPEQRAALDQKVLRKIDIWLIPWLSLLYLLSFLDRTNIGNARASHMEIDLHMAGHDFNNSLTMFFLTYSLAEPITNVLLRLLSPRRFFTAIIILWGLVTTLMGLVHNYKGLLAARCFLGLVEAGLFPGVTYYLSCWYKRSEIGLRTAIFFSAAALAGSFGGLLAAAITRMDGVGGRPGWAWIFILEGLATMTAGVFCWWMVFDWPDSARFLNPEERLRVQRRLAEDQSSAHEEFDKRKVIAAISDWKCWGYTIIYMGCLCPLYAFSLFLPTILGSMGYSGTHLQLLSVPPYAVAATTTILVGFMADRTRRRGIYNMVCASLAIVGFTMLIATQDPKIQYAGTFLGAAGIYPTISNTLSWASNNIEGIYKRGIILGIVVGCGNLNGIVASNIYLVKEKPRYWIGHGTVLAYLTIGLLGGTIFMYTMLRTENRRRLDGRRNNMHEEITGETRPEFIYTL</sequence>
<dbReference type="PANTHER" id="PTHR43791">
    <property type="entry name" value="PERMEASE-RELATED"/>
    <property type="match status" value="1"/>
</dbReference>
<evidence type="ECO:0000256" key="1">
    <source>
        <dbReference type="ARBA" id="ARBA00004141"/>
    </source>
</evidence>
<dbReference type="FunFam" id="1.20.1250.20:FF:000068">
    <property type="entry name" value="MFS general substrate transporter"/>
    <property type="match status" value="1"/>
</dbReference>
<keyword evidence="4 6" id="KW-1133">Transmembrane helix</keyword>
<keyword evidence="2" id="KW-0813">Transport</keyword>
<evidence type="ECO:0000256" key="6">
    <source>
        <dbReference type="SAM" id="Phobius"/>
    </source>
</evidence>
<dbReference type="SUPFAM" id="SSF103473">
    <property type="entry name" value="MFS general substrate transporter"/>
    <property type="match status" value="1"/>
</dbReference>
<evidence type="ECO:0000313" key="9">
    <source>
        <dbReference type="Proteomes" id="UP000799539"/>
    </source>
</evidence>